<sequence length="312" mass="35408">MSQQTEVYYFLDTDKAAVCEFLRNANIQGFVLPTSGRLTPAVLKGEALGACNLAVTSHPDFRVVYVWSAEDFAWGFLLIEGGSEQCRADFELEKGSSPVNSNIIAAIIDFFENPQNGSQDVRQVLEWGRNDVSAFDLAKRFTEFFNLHPFDYLYFPRLIQESKRARKAPLGFTPVNLPRVREQSLASLLKKMPRISSEEPAQDSCLLGAWLLYRYNGDTIDLPEDIWAFGSQEYSIPTYPKDNATPYQVDKNREIPSISFPSIKAHGIYRCDQSTLILTWCYLPRPLPSLLGSFSSTEPLHFTLYFRRISLG</sequence>
<reference evidence="1 2" key="1">
    <citation type="submission" date="2019-02" db="EMBL/GenBank/DDBJ databases">
        <title>Deep-cultivation of Planctomycetes and their phenomic and genomic characterization uncovers novel biology.</title>
        <authorList>
            <person name="Wiegand S."/>
            <person name="Jogler M."/>
            <person name="Boedeker C."/>
            <person name="Pinto D."/>
            <person name="Vollmers J."/>
            <person name="Rivas-Marin E."/>
            <person name="Kohn T."/>
            <person name="Peeters S.H."/>
            <person name="Heuer A."/>
            <person name="Rast P."/>
            <person name="Oberbeckmann S."/>
            <person name="Bunk B."/>
            <person name="Jeske O."/>
            <person name="Meyerdierks A."/>
            <person name="Storesund J.E."/>
            <person name="Kallscheuer N."/>
            <person name="Luecker S."/>
            <person name="Lage O.M."/>
            <person name="Pohl T."/>
            <person name="Merkel B.J."/>
            <person name="Hornburger P."/>
            <person name="Mueller R.-W."/>
            <person name="Bruemmer F."/>
            <person name="Labrenz M."/>
            <person name="Spormann A.M."/>
            <person name="Op den Camp H."/>
            <person name="Overmann J."/>
            <person name="Amann R."/>
            <person name="Jetten M.S.M."/>
            <person name="Mascher T."/>
            <person name="Medema M.H."/>
            <person name="Devos D.P."/>
            <person name="Kaster A.-K."/>
            <person name="Ovreas L."/>
            <person name="Rohde M."/>
            <person name="Galperin M.Y."/>
            <person name="Jogler C."/>
        </authorList>
    </citation>
    <scope>NUCLEOTIDE SEQUENCE [LARGE SCALE GENOMIC DNA]</scope>
    <source>
        <strain evidence="1 2">Pla85_3_4</strain>
    </source>
</reference>
<dbReference type="EMBL" id="CP036433">
    <property type="protein sequence ID" value="QDU92838.1"/>
    <property type="molecule type" value="Genomic_DNA"/>
</dbReference>
<dbReference type="RefSeq" id="WP_145049137.1">
    <property type="nucleotide sequence ID" value="NZ_CP036433.1"/>
</dbReference>
<evidence type="ECO:0000313" key="1">
    <source>
        <dbReference type="EMBL" id="QDU92838.1"/>
    </source>
</evidence>
<protein>
    <submittedName>
        <fullName evidence="1">Uncharacterized protein</fullName>
    </submittedName>
</protein>
<keyword evidence="2" id="KW-1185">Reference proteome</keyword>
<name>A0A518DLW5_9BACT</name>
<gene>
    <name evidence="1" type="ORF">Pla8534_06110</name>
</gene>
<dbReference type="KEGG" id="lcre:Pla8534_06110"/>
<organism evidence="1 2">
    <name type="scientific">Lignipirellula cremea</name>
    <dbReference type="NCBI Taxonomy" id="2528010"/>
    <lineage>
        <taxon>Bacteria</taxon>
        <taxon>Pseudomonadati</taxon>
        <taxon>Planctomycetota</taxon>
        <taxon>Planctomycetia</taxon>
        <taxon>Pirellulales</taxon>
        <taxon>Pirellulaceae</taxon>
        <taxon>Lignipirellula</taxon>
    </lineage>
</organism>
<dbReference type="Proteomes" id="UP000317648">
    <property type="component" value="Chromosome"/>
</dbReference>
<dbReference type="AlphaFoldDB" id="A0A518DLW5"/>
<proteinExistence type="predicted"/>
<accession>A0A518DLW5</accession>
<evidence type="ECO:0000313" key="2">
    <source>
        <dbReference type="Proteomes" id="UP000317648"/>
    </source>
</evidence>